<dbReference type="EMBL" id="CAJQZP010000885">
    <property type="protein sequence ID" value="CAG4993597.1"/>
    <property type="molecule type" value="Genomic_DNA"/>
</dbReference>
<keyword evidence="3" id="KW-1185">Reference proteome</keyword>
<feature type="signal peptide" evidence="1">
    <location>
        <begin position="1"/>
        <end position="24"/>
    </location>
</feature>
<gene>
    <name evidence="2" type="ORF">PAPOLLO_LOCUS12531</name>
</gene>
<comment type="caution">
    <text evidence="2">The sequence shown here is derived from an EMBL/GenBank/DDBJ whole genome shotgun (WGS) entry which is preliminary data.</text>
</comment>
<keyword evidence="1" id="KW-0732">Signal</keyword>
<dbReference type="Proteomes" id="UP000691718">
    <property type="component" value="Unassembled WGS sequence"/>
</dbReference>
<sequence length="121" mass="13163">MKDQLNLSSLLVITGLFVLEPLRTVDWLPATQFLGDRPPSRATVFHVHSGSLMCDATAQQVAESPGQPATKCVNTYLNYTKSLSLSTESPATTGRYNAQRALTVVEPCGSLLLYCAVNLKY</sequence>
<feature type="chain" id="PRO_5035816766" evidence="1">
    <location>
        <begin position="25"/>
        <end position="121"/>
    </location>
</feature>
<evidence type="ECO:0000313" key="3">
    <source>
        <dbReference type="Proteomes" id="UP000691718"/>
    </source>
</evidence>
<dbReference type="AlphaFoldDB" id="A0A8S3X4N8"/>
<proteinExistence type="predicted"/>
<protein>
    <submittedName>
        <fullName evidence="2">(apollo) hypothetical protein</fullName>
    </submittedName>
</protein>
<evidence type="ECO:0000313" key="2">
    <source>
        <dbReference type="EMBL" id="CAG4993597.1"/>
    </source>
</evidence>
<accession>A0A8S3X4N8</accession>
<organism evidence="2 3">
    <name type="scientific">Parnassius apollo</name>
    <name type="common">Apollo butterfly</name>
    <name type="synonym">Papilio apollo</name>
    <dbReference type="NCBI Taxonomy" id="110799"/>
    <lineage>
        <taxon>Eukaryota</taxon>
        <taxon>Metazoa</taxon>
        <taxon>Ecdysozoa</taxon>
        <taxon>Arthropoda</taxon>
        <taxon>Hexapoda</taxon>
        <taxon>Insecta</taxon>
        <taxon>Pterygota</taxon>
        <taxon>Neoptera</taxon>
        <taxon>Endopterygota</taxon>
        <taxon>Lepidoptera</taxon>
        <taxon>Glossata</taxon>
        <taxon>Ditrysia</taxon>
        <taxon>Papilionoidea</taxon>
        <taxon>Papilionidae</taxon>
        <taxon>Parnassiinae</taxon>
        <taxon>Parnassini</taxon>
        <taxon>Parnassius</taxon>
        <taxon>Parnassius</taxon>
    </lineage>
</organism>
<evidence type="ECO:0000256" key="1">
    <source>
        <dbReference type="SAM" id="SignalP"/>
    </source>
</evidence>
<reference evidence="2" key="1">
    <citation type="submission" date="2021-04" db="EMBL/GenBank/DDBJ databases">
        <authorList>
            <person name="Tunstrom K."/>
        </authorList>
    </citation>
    <scope>NUCLEOTIDE SEQUENCE</scope>
</reference>
<name>A0A8S3X4N8_PARAO</name>